<evidence type="ECO:0008006" key="3">
    <source>
        <dbReference type="Google" id="ProtNLM"/>
    </source>
</evidence>
<name>A0A0R1U6T5_9LACO</name>
<keyword evidence="2" id="KW-1185">Reference proteome</keyword>
<dbReference type="SUPFAM" id="SSF52540">
    <property type="entry name" value="P-loop containing nucleoside triphosphate hydrolases"/>
    <property type="match status" value="1"/>
</dbReference>
<dbReference type="InterPro" id="IPR027417">
    <property type="entry name" value="P-loop_NTPase"/>
</dbReference>
<comment type="caution">
    <text evidence="1">The sequence shown here is derived from an EMBL/GenBank/DDBJ whole genome shotgun (WGS) entry which is preliminary data.</text>
</comment>
<reference evidence="1 2" key="1">
    <citation type="journal article" date="2015" name="Genome Announc.">
        <title>Expanding the biotechnology potential of lactobacilli through comparative genomics of 213 strains and associated genera.</title>
        <authorList>
            <person name="Sun Z."/>
            <person name="Harris H.M."/>
            <person name="McCann A."/>
            <person name="Guo C."/>
            <person name="Argimon S."/>
            <person name="Zhang W."/>
            <person name="Yang X."/>
            <person name="Jeffery I.B."/>
            <person name="Cooney J.C."/>
            <person name="Kagawa T.F."/>
            <person name="Liu W."/>
            <person name="Song Y."/>
            <person name="Salvetti E."/>
            <person name="Wrobel A."/>
            <person name="Rasinkangas P."/>
            <person name="Parkhill J."/>
            <person name="Rea M.C."/>
            <person name="O'Sullivan O."/>
            <person name="Ritari J."/>
            <person name="Douillard F.P."/>
            <person name="Paul Ross R."/>
            <person name="Yang R."/>
            <person name="Briner A.E."/>
            <person name="Felis G.E."/>
            <person name="de Vos W.M."/>
            <person name="Barrangou R."/>
            <person name="Klaenhammer T.R."/>
            <person name="Caufield P.W."/>
            <person name="Cui Y."/>
            <person name="Zhang H."/>
            <person name="O'Toole P.W."/>
        </authorList>
    </citation>
    <scope>NUCLEOTIDE SEQUENCE [LARGE SCALE GENOMIC DNA]</scope>
    <source>
        <strain evidence="1 2">DSM 15945</strain>
    </source>
</reference>
<protein>
    <recommendedName>
        <fullName evidence="3">Shikimate kinase</fullName>
    </recommendedName>
</protein>
<dbReference type="Gene3D" id="3.40.50.300">
    <property type="entry name" value="P-loop containing nucleotide triphosphate hydrolases"/>
    <property type="match status" value="1"/>
</dbReference>
<gene>
    <name evidence="1" type="ORF">FC50_GL000030</name>
</gene>
<accession>A0A0R1U6T5</accession>
<evidence type="ECO:0000313" key="1">
    <source>
        <dbReference type="EMBL" id="KRL87059.1"/>
    </source>
</evidence>
<dbReference type="STRING" id="1423783.FC50_GL000030"/>
<dbReference type="Proteomes" id="UP000051922">
    <property type="component" value="Unassembled WGS sequence"/>
</dbReference>
<dbReference type="EMBL" id="AZFJ01000032">
    <property type="protein sequence ID" value="KRL87059.1"/>
    <property type="molecule type" value="Genomic_DNA"/>
</dbReference>
<sequence length="196" mass="21928">MSLIVLIGAQAVGKMTVGKELESSGTGRLLFNHETIDTFARFLGYGSTTFALSDKMRKDLFHVFVTNTDTNTTDTIIFTVMIDFDSPDDTNFLRDISDIFLDADQDVFFVELTAPLDTRIERNVMPDRLAAKPSKRNVKKSQMMLLQSDHDFRLVSHPGELEATFPNVHCTQIDTAKSTPATSAHTINAFIKQYLA</sequence>
<organism evidence="1 2">
    <name type="scientific">Lacticaseibacillus pantheris DSM 15945 = JCM 12539 = NBRC 106106</name>
    <dbReference type="NCBI Taxonomy" id="1423783"/>
    <lineage>
        <taxon>Bacteria</taxon>
        <taxon>Bacillati</taxon>
        <taxon>Bacillota</taxon>
        <taxon>Bacilli</taxon>
        <taxon>Lactobacillales</taxon>
        <taxon>Lactobacillaceae</taxon>
        <taxon>Lacticaseibacillus</taxon>
    </lineage>
</organism>
<dbReference type="AlphaFoldDB" id="A0A0R1U6T5"/>
<dbReference type="OrthoDB" id="193997at2"/>
<dbReference type="RefSeq" id="WP_054650752.1">
    <property type="nucleotide sequence ID" value="NZ_AZFJ01000032.1"/>
</dbReference>
<evidence type="ECO:0000313" key="2">
    <source>
        <dbReference type="Proteomes" id="UP000051922"/>
    </source>
</evidence>
<dbReference type="PATRIC" id="fig|1423783.4.peg.35"/>
<proteinExistence type="predicted"/>